<reference evidence="3 6" key="2">
    <citation type="submission" date="2018-09" db="EMBL/GenBank/DDBJ databases">
        <title>The draft genome of Acinetobacter spp. strains.</title>
        <authorList>
            <person name="Qin J."/>
            <person name="Feng Y."/>
            <person name="Zong Z."/>
        </authorList>
    </citation>
    <scope>NUCLEOTIDE SEQUENCE [LARGE SCALE GENOMIC DNA]</scope>
    <source>
        <strain evidence="3 6">WCHAc060002</strain>
    </source>
</reference>
<proteinExistence type="predicted"/>
<protein>
    <recommendedName>
        <fullName evidence="7">Capsule biosynthesis protein</fullName>
    </recommendedName>
</protein>
<keyword evidence="2" id="KW-1133">Transmembrane helix</keyword>
<keyword evidence="1" id="KW-0175">Coiled coil</keyword>
<evidence type="ECO:0000256" key="2">
    <source>
        <dbReference type="SAM" id="Phobius"/>
    </source>
</evidence>
<keyword evidence="2" id="KW-0472">Membrane</keyword>
<evidence type="ECO:0000313" key="4">
    <source>
        <dbReference type="EMBL" id="RLL43234.1"/>
    </source>
</evidence>
<feature type="transmembrane region" description="Helical" evidence="2">
    <location>
        <begin position="340"/>
        <end position="361"/>
    </location>
</feature>
<dbReference type="PANTHER" id="PTHR32309:SF13">
    <property type="entry name" value="FERRIC ENTEROBACTIN TRANSPORT PROTEIN FEPE"/>
    <property type="match status" value="1"/>
</dbReference>
<dbReference type="AlphaFoldDB" id="A0A3A8GAX3"/>
<gene>
    <name evidence="3" type="ORF">D7V64_00880</name>
    <name evidence="4" type="ORF">D9K79_10950</name>
</gene>
<comment type="caution">
    <text evidence="3">The sequence shown here is derived from an EMBL/GenBank/DDBJ whole genome shotgun (WGS) entry which is preliminary data.</text>
</comment>
<keyword evidence="2" id="KW-0812">Transmembrane</keyword>
<dbReference type="Proteomes" id="UP000273105">
    <property type="component" value="Unassembled WGS sequence"/>
</dbReference>
<name>A0A3A8GAX3_9GAMM</name>
<evidence type="ECO:0008006" key="7">
    <source>
        <dbReference type="Google" id="ProtNLM"/>
    </source>
</evidence>
<keyword evidence="5" id="KW-1185">Reference proteome</keyword>
<dbReference type="InterPro" id="IPR050445">
    <property type="entry name" value="Bact_polysacc_biosynth/exp"/>
</dbReference>
<dbReference type="PANTHER" id="PTHR32309">
    <property type="entry name" value="TYROSINE-PROTEIN KINASE"/>
    <property type="match status" value="1"/>
</dbReference>
<evidence type="ECO:0000313" key="5">
    <source>
        <dbReference type="Proteomes" id="UP000273105"/>
    </source>
</evidence>
<dbReference type="Proteomes" id="UP000281084">
    <property type="component" value="Unassembled WGS sequence"/>
</dbReference>
<evidence type="ECO:0000256" key="1">
    <source>
        <dbReference type="SAM" id="Coils"/>
    </source>
</evidence>
<reference evidence="4 5" key="1">
    <citation type="submission" date="2018-09" db="EMBL/GenBank/DDBJ databases">
        <title>The draft genome of Acinetobacter sp. strains.</title>
        <authorList>
            <person name="Qin J."/>
            <person name="Feng Y."/>
            <person name="Zong Z."/>
        </authorList>
    </citation>
    <scope>NUCLEOTIDE SEQUENCE [LARGE SCALE GENOMIC DNA]</scope>
    <source>
        <strain evidence="4 5">WCHAc060001</strain>
    </source>
</reference>
<sequence length="366" mass="41221">MLKQKRLSWSFVLIVIIPSVFSIIYFGLIASDRYVSSSSYVIRSPQKTASAGGLSAFLQSSGFARSTDDAYVVNDFMMSRDAVAKLQKELDLKKIYTHAHIDFLSKFDGMGLDNTMENLYKYYQDRVKVTMESTSSISTLEVRAYSAEEAYKINNKLLNMAEDLVNGLNARGRQDLIRTSATEVVVAQKRVEAISAELVKFRSKNQIFDLEKQATIDLQLVSKLQDQLILVQTQIAQVQLVTPENPQISILKEREKNLENQISKIKGQMLGNGNSSYNNKSIEYERLMVAKEVAVKQLAGAMATLEQNKNEAERKQLYLERIAQPNMADAAIEPKRFKNIISTILISLILWGIYSLLAAGVREHQG</sequence>
<organism evidence="3 6">
    <name type="scientific">Acinetobacter cumulans</name>
    <dbReference type="NCBI Taxonomy" id="2136182"/>
    <lineage>
        <taxon>Bacteria</taxon>
        <taxon>Pseudomonadati</taxon>
        <taxon>Pseudomonadota</taxon>
        <taxon>Gammaproteobacteria</taxon>
        <taxon>Moraxellales</taxon>
        <taxon>Moraxellaceae</taxon>
        <taxon>Acinetobacter</taxon>
    </lineage>
</organism>
<dbReference type="EMBL" id="RAXZ01000001">
    <property type="protein sequence ID" value="RKG55688.1"/>
    <property type="molecule type" value="Genomic_DNA"/>
</dbReference>
<dbReference type="GO" id="GO:0004713">
    <property type="term" value="F:protein tyrosine kinase activity"/>
    <property type="evidence" value="ECO:0007669"/>
    <property type="project" value="TreeGrafter"/>
</dbReference>
<feature type="transmembrane region" description="Helical" evidence="2">
    <location>
        <begin position="7"/>
        <end position="28"/>
    </location>
</feature>
<evidence type="ECO:0000313" key="6">
    <source>
        <dbReference type="Proteomes" id="UP000281084"/>
    </source>
</evidence>
<dbReference type="GO" id="GO:0005886">
    <property type="term" value="C:plasma membrane"/>
    <property type="evidence" value="ECO:0007669"/>
    <property type="project" value="TreeGrafter"/>
</dbReference>
<accession>A0A3A8GAX3</accession>
<feature type="coiled-coil region" evidence="1">
    <location>
        <begin position="295"/>
        <end position="322"/>
    </location>
</feature>
<evidence type="ECO:0000313" key="3">
    <source>
        <dbReference type="EMBL" id="RKG55688.1"/>
    </source>
</evidence>
<dbReference type="RefSeq" id="WP_120364712.1">
    <property type="nucleotide sequence ID" value="NZ_RAXW01000019.1"/>
</dbReference>
<dbReference type="EMBL" id="RCHE01000025">
    <property type="protein sequence ID" value="RLL43234.1"/>
    <property type="molecule type" value="Genomic_DNA"/>
</dbReference>